<evidence type="ECO:0000313" key="2">
    <source>
        <dbReference type="Proteomes" id="UP000777482"/>
    </source>
</evidence>
<dbReference type="EMBL" id="PUHQ01000044">
    <property type="protein sequence ID" value="KAG0660412.1"/>
    <property type="molecule type" value="Genomic_DNA"/>
</dbReference>
<dbReference type="AlphaFoldDB" id="A0A9P6W2I7"/>
<comment type="caution">
    <text evidence="1">The sequence shown here is derived from an EMBL/GenBank/DDBJ whole genome shotgun (WGS) entry which is preliminary data.</text>
</comment>
<reference evidence="1 2" key="1">
    <citation type="submission" date="2020-11" db="EMBL/GenBank/DDBJ databases">
        <title>Kefir isolates.</title>
        <authorList>
            <person name="Marcisauskas S."/>
            <person name="Kim Y."/>
            <person name="Blasche S."/>
        </authorList>
    </citation>
    <scope>NUCLEOTIDE SEQUENCE [LARGE SCALE GENOMIC DNA]</scope>
    <source>
        <strain evidence="1 2">KR</strain>
    </source>
</reference>
<evidence type="ECO:0000313" key="1">
    <source>
        <dbReference type="EMBL" id="KAG0660412.1"/>
    </source>
</evidence>
<keyword evidence="2" id="KW-1185">Reference proteome</keyword>
<organism evidence="1 2">
    <name type="scientific">Rhodotorula mucilaginosa</name>
    <name type="common">Yeast</name>
    <name type="synonym">Rhodotorula rubra</name>
    <dbReference type="NCBI Taxonomy" id="5537"/>
    <lineage>
        <taxon>Eukaryota</taxon>
        <taxon>Fungi</taxon>
        <taxon>Dikarya</taxon>
        <taxon>Basidiomycota</taxon>
        <taxon>Pucciniomycotina</taxon>
        <taxon>Microbotryomycetes</taxon>
        <taxon>Sporidiobolales</taxon>
        <taxon>Sporidiobolaceae</taxon>
        <taxon>Rhodotorula</taxon>
    </lineage>
</organism>
<proteinExistence type="predicted"/>
<sequence>MVLARVCTACVRSVRVLARPAQLPAVRSSPFSAFAPSAPVFKKAGRSQHAVEEDEFVEDEFEDDVDSVAEQLGEEAAPRRGVDGQDRRAALYEQALAYALAVVAKPKHELKHRPAREAILASLVHAAAPQDLPRVVEVLQQWRLKDLPAPKDSTIQHLLKRFSESERPEEGVQLLAQRDKYHMDVPANVRATYPLFHALSRPVAQVSTTAETSAVDSEAGAAEAAPVAAAETVVPPSDAALVLYDLVQLYHPGAVSSDSFVLLTTLASALRHGDSSSSTTKHVQSLVSQLQALGEDQIVQQVQQELPQKWQATMRMRARAIAFAMRDLDHAEFEWFAHLAETLQKVTTRRRA</sequence>
<dbReference type="Proteomes" id="UP000777482">
    <property type="component" value="Unassembled WGS sequence"/>
</dbReference>
<dbReference type="OrthoDB" id="10674508at2759"/>
<name>A0A9P6W2I7_RHOMI</name>
<protein>
    <submittedName>
        <fullName evidence="1">Uncharacterized protein</fullName>
    </submittedName>
</protein>
<gene>
    <name evidence="1" type="ORF">C6P46_004592</name>
</gene>
<accession>A0A9P6W2I7</accession>